<dbReference type="Proteomes" id="UP000470246">
    <property type="component" value="Unassembled WGS sequence"/>
</dbReference>
<evidence type="ECO:0000313" key="3">
    <source>
        <dbReference type="Proteomes" id="UP000470246"/>
    </source>
</evidence>
<evidence type="ECO:0000313" key="2">
    <source>
        <dbReference type="EMBL" id="NEK56270.1"/>
    </source>
</evidence>
<feature type="compositionally biased region" description="Basic and acidic residues" evidence="1">
    <location>
        <begin position="55"/>
        <end position="64"/>
    </location>
</feature>
<evidence type="ECO:0000256" key="1">
    <source>
        <dbReference type="SAM" id="MobiDB-lite"/>
    </source>
</evidence>
<name>A0A7K3VV59_9ACTN</name>
<organism evidence="2 3">
    <name type="scientific">Geodermatophilus sabuli</name>
    <dbReference type="NCBI Taxonomy" id="1564158"/>
    <lineage>
        <taxon>Bacteria</taxon>
        <taxon>Bacillati</taxon>
        <taxon>Actinomycetota</taxon>
        <taxon>Actinomycetes</taxon>
        <taxon>Geodermatophilales</taxon>
        <taxon>Geodermatophilaceae</taxon>
        <taxon>Geodermatophilus</taxon>
    </lineage>
</organism>
<comment type="caution">
    <text evidence="2">The sequence shown here is derived from an EMBL/GenBank/DDBJ whole genome shotgun (WGS) entry which is preliminary data.</text>
</comment>
<dbReference type="EMBL" id="JAAGWF010000001">
    <property type="protein sequence ID" value="NEK56270.1"/>
    <property type="molecule type" value="Genomic_DNA"/>
</dbReference>
<dbReference type="RefSeq" id="WP_163479473.1">
    <property type="nucleotide sequence ID" value="NZ_JAAGWF010000001.1"/>
</dbReference>
<accession>A0A7K3VV59</accession>
<sequence length="64" mass="6322">MTARDDDPGGRARSGAEPGTAGEAVPPDPPVGPGVPTRQDTDVPDPETPTAGTPDDPHDPPVGG</sequence>
<keyword evidence="3" id="KW-1185">Reference proteome</keyword>
<proteinExistence type="predicted"/>
<feature type="compositionally biased region" description="Basic and acidic residues" evidence="1">
    <location>
        <begin position="1"/>
        <end position="10"/>
    </location>
</feature>
<protein>
    <submittedName>
        <fullName evidence="2">Uncharacterized protein</fullName>
    </submittedName>
</protein>
<gene>
    <name evidence="2" type="ORF">GCU56_00075</name>
</gene>
<reference evidence="2 3" key="1">
    <citation type="submission" date="2020-02" db="EMBL/GenBank/DDBJ databases">
        <title>Geodermatophilus sabuli CPCC 205279 I12A-02694.</title>
        <authorList>
            <person name="Jiang Z."/>
        </authorList>
    </citation>
    <scope>NUCLEOTIDE SEQUENCE [LARGE SCALE GENOMIC DNA]</scope>
    <source>
        <strain evidence="2 3">I12A-02694</strain>
    </source>
</reference>
<dbReference type="AlphaFoldDB" id="A0A7K3VV59"/>
<feature type="region of interest" description="Disordered" evidence="1">
    <location>
        <begin position="1"/>
        <end position="64"/>
    </location>
</feature>